<evidence type="ECO:0000256" key="1">
    <source>
        <dbReference type="SAM" id="MobiDB-lite"/>
    </source>
</evidence>
<dbReference type="AlphaFoldDB" id="A0A942U7D7"/>
<dbReference type="RefSeq" id="WP_213118403.1">
    <property type="nucleotide sequence ID" value="NZ_JAGYPF010000003.1"/>
</dbReference>
<comment type="caution">
    <text evidence="3">The sequence shown here is derived from an EMBL/GenBank/DDBJ whole genome shotgun (WGS) entry which is preliminary data.</text>
</comment>
<feature type="compositionally biased region" description="Basic and acidic residues" evidence="1">
    <location>
        <begin position="93"/>
        <end position="118"/>
    </location>
</feature>
<keyword evidence="2" id="KW-1133">Transmembrane helix</keyword>
<proteinExistence type="predicted"/>
<sequence>MKNDEKFYDVERKIHSLPEPDYDKNFTKDTQDKIHENLLQFASSYDNKKRGAAIMKKILVGLASVAAFMLFAVLAIPLIEDKLSSSNSNKQGEQTKEPVTIDKNKEENDNKNPADQKSTETNLYENTEYGFTFALPKGWEGYQIVTDTWEGISTEQNKIIESGKILLIRHPGWTEANPRQDIPIMIFTLDQWASLEKGEFHIGAAPIGPTKLGENNKYVFALPARYNFAFLEGYEEVESILQNHPLLTKNLSNNNK</sequence>
<feature type="transmembrane region" description="Helical" evidence="2">
    <location>
        <begin position="58"/>
        <end position="79"/>
    </location>
</feature>
<protein>
    <submittedName>
        <fullName evidence="3">Uncharacterized protein</fullName>
    </submittedName>
</protein>
<keyword evidence="2" id="KW-0812">Transmembrane</keyword>
<gene>
    <name evidence="3" type="ORF">KHA99_15625</name>
</gene>
<accession>A0A942U7D7</accession>
<evidence type="ECO:0000313" key="3">
    <source>
        <dbReference type="EMBL" id="MBS4213887.1"/>
    </source>
</evidence>
<reference evidence="3" key="1">
    <citation type="submission" date="2021-05" db="EMBL/GenBank/DDBJ databases">
        <title>Novel Bacillus species.</title>
        <authorList>
            <person name="Liu G."/>
        </authorList>
    </citation>
    <scope>NUCLEOTIDE SEQUENCE</scope>
    <source>
        <strain evidence="3">FJAT-49825</strain>
    </source>
</reference>
<name>A0A942U7D7_9BACI</name>
<dbReference type="EMBL" id="JAGYPF010000003">
    <property type="protein sequence ID" value="MBS4213887.1"/>
    <property type="molecule type" value="Genomic_DNA"/>
</dbReference>
<evidence type="ECO:0000313" key="4">
    <source>
        <dbReference type="Proteomes" id="UP000679749"/>
    </source>
</evidence>
<keyword evidence="4" id="KW-1185">Reference proteome</keyword>
<dbReference type="Proteomes" id="UP000679749">
    <property type="component" value="Unassembled WGS sequence"/>
</dbReference>
<feature type="region of interest" description="Disordered" evidence="1">
    <location>
        <begin position="84"/>
        <end position="121"/>
    </location>
</feature>
<evidence type="ECO:0000256" key="2">
    <source>
        <dbReference type="SAM" id="Phobius"/>
    </source>
</evidence>
<keyword evidence="2" id="KW-0472">Membrane</keyword>
<organism evidence="3 4">
    <name type="scientific">Neobacillus rhizophilus</name>
    <dbReference type="NCBI Taxonomy" id="2833579"/>
    <lineage>
        <taxon>Bacteria</taxon>
        <taxon>Bacillati</taxon>
        <taxon>Bacillota</taxon>
        <taxon>Bacilli</taxon>
        <taxon>Bacillales</taxon>
        <taxon>Bacillaceae</taxon>
        <taxon>Neobacillus</taxon>
    </lineage>
</organism>